<dbReference type="Proteomes" id="UP001140560">
    <property type="component" value="Unassembled WGS sequence"/>
</dbReference>
<accession>A0A9W8XZN5</accession>
<name>A0A9W8XZN5_9PLEO</name>
<feature type="domain" description="N,N-dimethylformamidase beta subunit-like C-terminal" evidence="2">
    <location>
        <begin position="246"/>
        <end position="682"/>
    </location>
</feature>
<dbReference type="OrthoDB" id="5287072at2759"/>
<sequence length="712" mass="79810">MDIKYRYQLIRLIQGHEGDHAPDVKEEVIRDAPNGTATGRFQKSRPGSYGEVHNIGFTEIDGGVVVEMYFAAYLPCAGHFQTLAAISDDSTSYHVVLQLTETGGFQLHIDHHKKPHIIPIDFKPNAKTWYYLSVTIEKQDVIVDVSPVARYAQDVGQRHCFHIKIRDAVHLNNLSTVTLAARRLPSKGSIEVLDHFNGRLEGVTIRTLGQQARLLARYDFSTRMDTDQIIDVSGCERHGKLRNAPTRAVRGHDWDGSEVDWTKAKYGYGAIHFHEDDLDDANWEMDFLLNVPKDTRSGAYAVEIRGVDRPEVFDKVTFFVRPHKDSIAKVALVLPTFTYLAYANECMWDQDRSSRLEVPSVGFKIREDEDLRKMKRRRDLGLSMYDVHRDGSGTVFSGSKRPILNVRPGYVHWAFQRPREFSADLLMIGFLERLGIDYDVVTDHDMHNGGQAAIAKYDTLMTGCHPEYHTIETLDTWTHFAQRGGNLMYLGGNGFYWRVSIPRTSPHHIEVRRGDQGVRTFELPGGERHHSSDGGQGGLWRSRGRPPNVLFGVGCCGEGIGPGVPYRRTDAARDESYSWVFEGIPDHELLGVHGFGGGASGDEIDSFNLDNGSPANTVVLASSTGHPDEFGLFPEESGFPMVDTLGTQTNRIRSDMTICQTSGGGHVFSVGSINWYSSLGWDAYNNNIAKLTENVLRRFNSGRYQNISKTTA</sequence>
<comment type="caution">
    <text evidence="3">The sequence shown here is derived from an EMBL/GenBank/DDBJ whole genome shotgun (WGS) entry which is preliminary data.</text>
</comment>
<reference evidence="3" key="1">
    <citation type="submission" date="2022-10" db="EMBL/GenBank/DDBJ databases">
        <title>Tapping the CABI collections for fungal endophytes: first genome assemblies for Collariella, Neodidymelliopsis, Ascochyta clinopodiicola, Didymella pomorum, Didymosphaeria variabile, Neocosmospora piperis and Neocucurbitaria cava.</title>
        <authorList>
            <person name="Hill R."/>
        </authorList>
    </citation>
    <scope>NUCLEOTIDE SEQUENCE</scope>
    <source>
        <strain evidence="3">IMI 356814</strain>
    </source>
</reference>
<proteinExistence type="predicted"/>
<evidence type="ECO:0000313" key="4">
    <source>
        <dbReference type="Proteomes" id="UP001140560"/>
    </source>
</evidence>
<feature type="region of interest" description="Disordered" evidence="1">
    <location>
        <begin position="522"/>
        <end position="542"/>
    </location>
</feature>
<dbReference type="EMBL" id="JAPEUY010000020">
    <property type="protein sequence ID" value="KAJ4363225.1"/>
    <property type="molecule type" value="Genomic_DNA"/>
</dbReference>
<evidence type="ECO:0000259" key="2">
    <source>
        <dbReference type="Pfam" id="PF20254"/>
    </source>
</evidence>
<dbReference type="AlphaFoldDB" id="A0A9W8XZN5"/>
<protein>
    <recommendedName>
        <fullName evidence="2">N,N-dimethylformamidase beta subunit-like C-terminal domain-containing protein</fullName>
    </recommendedName>
</protein>
<dbReference type="Pfam" id="PF20254">
    <property type="entry name" value="DMFA2_C"/>
    <property type="match status" value="1"/>
</dbReference>
<evidence type="ECO:0000313" key="3">
    <source>
        <dbReference type="EMBL" id="KAJ4363225.1"/>
    </source>
</evidence>
<gene>
    <name evidence="3" type="ORF">N0V83_010345</name>
</gene>
<dbReference type="InterPro" id="IPR046540">
    <property type="entry name" value="DMFA2_C"/>
</dbReference>
<evidence type="ECO:0000256" key="1">
    <source>
        <dbReference type="SAM" id="MobiDB-lite"/>
    </source>
</evidence>
<organism evidence="3 4">
    <name type="scientific">Neocucurbitaria cava</name>
    <dbReference type="NCBI Taxonomy" id="798079"/>
    <lineage>
        <taxon>Eukaryota</taxon>
        <taxon>Fungi</taxon>
        <taxon>Dikarya</taxon>
        <taxon>Ascomycota</taxon>
        <taxon>Pezizomycotina</taxon>
        <taxon>Dothideomycetes</taxon>
        <taxon>Pleosporomycetidae</taxon>
        <taxon>Pleosporales</taxon>
        <taxon>Pleosporineae</taxon>
        <taxon>Cucurbitariaceae</taxon>
        <taxon>Neocucurbitaria</taxon>
    </lineage>
</organism>
<keyword evidence="4" id="KW-1185">Reference proteome</keyword>